<dbReference type="SUPFAM" id="SSF50998">
    <property type="entry name" value="Quinoprotein alcohol dehydrogenase-like"/>
    <property type="match status" value="1"/>
</dbReference>
<dbReference type="Pfam" id="PF05935">
    <property type="entry name" value="Arylsulfotrans"/>
    <property type="match status" value="1"/>
</dbReference>
<dbReference type="Proteomes" id="UP000289859">
    <property type="component" value="Unassembled WGS sequence"/>
</dbReference>
<evidence type="ECO:0000256" key="2">
    <source>
        <dbReference type="SAM" id="SignalP"/>
    </source>
</evidence>
<feature type="signal peptide" evidence="2">
    <location>
        <begin position="1"/>
        <end position="19"/>
    </location>
</feature>
<dbReference type="InterPro" id="IPR010262">
    <property type="entry name" value="Arylsulfotransferase_bact"/>
</dbReference>
<dbReference type="PANTHER" id="PTHR35340:SF5">
    <property type="entry name" value="ASST-DOMAIN-CONTAINING PROTEIN"/>
    <property type="match status" value="1"/>
</dbReference>
<dbReference type="AlphaFoldDB" id="A0A4Q0NT03"/>
<accession>A0A4Q0NT03</accession>
<dbReference type="InterPro" id="IPR053143">
    <property type="entry name" value="Arylsulfate_ST"/>
</dbReference>
<gene>
    <name evidence="3" type="ORF">DSM02_3706</name>
</gene>
<keyword evidence="3" id="KW-0808">Transferase</keyword>
<dbReference type="RefSeq" id="WP_128766913.1">
    <property type="nucleotide sequence ID" value="NZ_JBHUOO010000007.1"/>
</dbReference>
<feature type="region of interest" description="Disordered" evidence="1">
    <location>
        <begin position="26"/>
        <end position="45"/>
    </location>
</feature>
<dbReference type="EMBL" id="QOVK01000025">
    <property type="protein sequence ID" value="RXG13664.1"/>
    <property type="molecule type" value="Genomic_DNA"/>
</dbReference>
<comment type="caution">
    <text evidence="3">The sequence shown here is derived from an EMBL/GenBank/DDBJ whole genome shotgun (WGS) entry which is preliminary data.</text>
</comment>
<keyword evidence="2" id="KW-0732">Signal</keyword>
<proteinExistence type="predicted"/>
<dbReference type="GO" id="GO:0004062">
    <property type="term" value="F:aryl sulfotransferase activity"/>
    <property type="evidence" value="ECO:0007669"/>
    <property type="project" value="InterPro"/>
</dbReference>
<name>A0A4Q0NT03_9FLAO</name>
<feature type="chain" id="PRO_5020620458" evidence="2">
    <location>
        <begin position="20"/>
        <end position="447"/>
    </location>
</feature>
<sequence>MKLNLLCILLFFSVLISCSDETLTGIEESEQEENPDVEEENPGTSEETYELAGEIELYNQELIEDSYVLVNDAGFNRVYLMNKNNAEILHEWELESGIGNDAELLANGQLLVSLIDENKQIGFGGYAGKIQLINPDNAISWDYTISSDTEISHHDVELLPNGNILVLVWEGKTIEDATQNYGYAYDLDERIFAEKLVEINPETNEIVWQWSAWDHLVQDNDDSLPNYGLVSENPNRINLNYRDALQEAHNGDIMHANGLEYDAENDLILMSVNFYSEVWVLDHSTTTGEATTSEGGSHGLGGDLIYRFGNPEVYENTQGTRSFYHNHGINSIPDTNRALIYVNGGLSNNNDQSVVYELQLPENYNLLAETDNELEQLWSFTDINLFAPKVSGAFRLPNGNTLITEGDYGFWEVTNDKQVAWKFKGKGFFWRAYPYQKDADALNNFEL</sequence>
<dbReference type="PROSITE" id="PS51257">
    <property type="entry name" value="PROKAR_LIPOPROTEIN"/>
    <property type="match status" value="1"/>
</dbReference>
<evidence type="ECO:0000313" key="3">
    <source>
        <dbReference type="EMBL" id="RXG13664.1"/>
    </source>
</evidence>
<dbReference type="InterPro" id="IPR011047">
    <property type="entry name" value="Quinoprotein_ADH-like_sf"/>
</dbReference>
<keyword evidence="4" id="KW-1185">Reference proteome</keyword>
<feature type="compositionally biased region" description="Acidic residues" evidence="1">
    <location>
        <begin position="27"/>
        <end position="41"/>
    </location>
</feature>
<evidence type="ECO:0000256" key="1">
    <source>
        <dbReference type="SAM" id="MobiDB-lite"/>
    </source>
</evidence>
<reference evidence="3 4" key="1">
    <citation type="submission" date="2018-07" db="EMBL/GenBank/DDBJ databases">
        <title>Leeuwenhoekiella genomics.</title>
        <authorList>
            <person name="Tahon G."/>
            <person name="Willems A."/>
        </authorList>
    </citation>
    <scope>NUCLEOTIDE SEQUENCE [LARGE SCALE GENOMIC DNA]</scope>
    <source>
        <strain evidence="3 4">LMG 29608</strain>
    </source>
</reference>
<protein>
    <submittedName>
        <fullName evidence="3">Arylsulfotransferase ASST</fullName>
    </submittedName>
</protein>
<dbReference type="OrthoDB" id="264813at2"/>
<evidence type="ECO:0000313" key="4">
    <source>
        <dbReference type="Proteomes" id="UP000289859"/>
    </source>
</evidence>
<organism evidence="3 4">
    <name type="scientific">Leeuwenhoekiella polynyae</name>
    <dbReference type="NCBI Taxonomy" id="1550906"/>
    <lineage>
        <taxon>Bacteria</taxon>
        <taxon>Pseudomonadati</taxon>
        <taxon>Bacteroidota</taxon>
        <taxon>Flavobacteriia</taxon>
        <taxon>Flavobacteriales</taxon>
        <taxon>Flavobacteriaceae</taxon>
        <taxon>Leeuwenhoekiella</taxon>
    </lineage>
</organism>
<dbReference type="PANTHER" id="PTHR35340">
    <property type="entry name" value="PQQ ENZYME REPEAT PROTEIN-RELATED"/>
    <property type="match status" value="1"/>
</dbReference>